<dbReference type="GO" id="GO:0005737">
    <property type="term" value="C:cytoplasm"/>
    <property type="evidence" value="ECO:0007669"/>
    <property type="project" value="TreeGrafter"/>
</dbReference>
<evidence type="ECO:0000313" key="4">
    <source>
        <dbReference type="EMBL" id="VDM38664.1"/>
    </source>
</evidence>
<dbReference type="InterPro" id="IPR016024">
    <property type="entry name" value="ARM-type_fold"/>
</dbReference>
<keyword evidence="1" id="KW-0677">Repeat</keyword>
<organism evidence="5 6">
    <name type="scientific">Toxocara canis</name>
    <name type="common">Canine roundworm</name>
    <dbReference type="NCBI Taxonomy" id="6265"/>
    <lineage>
        <taxon>Eukaryota</taxon>
        <taxon>Metazoa</taxon>
        <taxon>Ecdysozoa</taxon>
        <taxon>Nematoda</taxon>
        <taxon>Chromadorea</taxon>
        <taxon>Rhabditida</taxon>
        <taxon>Spirurina</taxon>
        <taxon>Ascaridomorpha</taxon>
        <taxon>Ascaridoidea</taxon>
        <taxon>Toxocaridae</taxon>
        <taxon>Toxocara</taxon>
    </lineage>
</organism>
<dbReference type="InterPro" id="IPR011989">
    <property type="entry name" value="ARM-like"/>
</dbReference>
<evidence type="ECO:0000256" key="1">
    <source>
        <dbReference type="ARBA" id="ARBA00022737"/>
    </source>
</evidence>
<feature type="repeat" description="HEAT" evidence="2">
    <location>
        <begin position="490"/>
        <end position="528"/>
    </location>
</feature>
<name>A0A183UFS3_TOXCA</name>
<dbReference type="InterPro" id="IPR021133">
    <property type="entry name" value="HEAT_type_2"/>
</dbReference>
<feature type="domain" description="Phosphatase 2A Regulatory Subunit A helical" evidence="3">
    <location>
        <begin position="82"/>
        <end position="191"/>
    </location>
</feature>
<gene>
    <name evidence="4" type="ORF">TCNE_LOCUS7343</name>
</gene>
<evidence type="ECO:0000313" key="6">
    <source>
        <dbReference type="WBParaSite" id="TCNE_0000734301-mRNA-1"/>
    </source>
</evidence>
<dbReference type="SUPFAM" id="SSF48371">
    <property type="entry name" value="ARM repeat"/>
    <property type="match status" value="1"/>
</dbReference>
<reference evidence="6" key="1">
    <citation type="submission" date="2016-06" db="UniProtKB">
        <authorList>
            <consortium name="WormBaseParasite"/>
        </authorList>
    </citation>
    <scope>IDENTIFICATION</scope>
</reference>
<dbReference type="AlphaFoldDB" id="A0A183UFS3"/>
<accession>A0A183UFS3</accession>
<proteinExistence type="predicted"/>
<dbReference type="PROSITE" id="PS50077">
    <property type="entry name" value="HEAT_REPEAT"/>
    <property type="match status" value="1"/>
</dbReference>
<dbReference type="EMBL" id="UYWY01019663">
    <property type="protein sequence ID" value="VDM38664.1"/>
    <property type="molecule type" value="Genomic_DNA"/>
</dbReference>
<dbReference type="InterPro" id="IPR051023">
    <property type="entry name" value="PP2A_Regulatory_Subunit_A"/>
</dbReference>
<dbReference type="GO" id="GO:0019888">
    <property type="term" value="F:protein phosphatase regulator activity"/>
    <property type="evidence" value="ECO:0007669"/>
    <property type="project" value="TreeGrafter"/>
</dbReference>
<protein>
    <submittedName>
        <fullName evidence="6">Serine/threonine-protein phosphatase 4 regulatory subunit 1</fullName>
    </submittedName>
</protein>
<dbReference type="PANTHER" id="PTHR10648">
    <property type="entry name" value="SERINE/THREONINE-PROTEIN PHOSPHATASE PP2A 65 KDA REGULATORY SUBUNIT"/>
    <property type="match status" value="1"/>
</dbReference>
<dbReference type="WBParaSite" id="TCNE_0000734301-mRNA-1">
    <property type="protein sequence ID" value="TCNE_0000734301-mRNA-1"/>
    <property type="gene ID" value="TCNE_0000734301"/>
</dbReference>
<evidence type="ECO:0000256" key="2">
    <source>
        <dbReference type="PROSITE-ProRule" id="PRU00103"/>
    </source>
</evidence>
<sequence>MGTETQSMHQQQQQHQLEIVHGEGVRRGNRTPEVLEEQICPALLNQTHYRPGSQAYIISDEQRLEAVTLLCKIITFRSAVSRQWIFDVFTAQFSLLLQDSVFHIRKACTSILGDLATLFGRNFTEQFIVPFLAALSRDAIWGVRKACCEVFVEVAAKCSSRVKEAQLAPRFIELLRDSSRWVCFAAFQQLGPFIATFADSTRTGLEIRDGRLAFTTDSSQSLSNCSPTTEDDEMEPSWRDDFEFFKLPDDVCLPMLKEKKSQQPSAQILSADEQEGLDGTLSAAAACSTESDLSKLVFDDDDDLADEEDLMDVEVIRASRYAVVAAGKDEDFNELNYWSNNFVDVDLKSYGRKAVVSASNAYVERRVGVLYSSSGDTHQREESEKMDLEAEDRATAHVEFLSGVGECRFHVERVSECLKDCDVPRECTVTEDCERATSCDSEHIVPKELLDSYVRRVSPCGTNEPDINRHCAHSFPAVAFTLGRRNWPQLQETYAQLASDMQWRVRQSLASSMHEVAAIIGEENADAHLVPVFEQFMKDVEDVRLGLLKHLYDFFKLVTPGTRRKLLTVLASFLHSDAENERNWRSRHEYTRQCALLCDLYDVEDVNEYIAAIALTLATDRVADVRNEAASLLARVLAKFVTHEWSGPSACVELCSIPITASFVNDIIKGFARSKNWRRRQTFAVFCEKTLEFGQLDYEQFKFLLLHELFHLGSDEVPNIRLAFARAMFWTRGGEVFKSNEDREDVQDALEMMLDDCDADCRRTARKALGLPDSENYIEVKGRAENFDSSEPALESSLLMSEIEETARKQDAQAQ</sequence>
<evidence type="ECO:0000313" key="5">
    <source>
        <dbReference type="Proteomes" id="UP000050794"/>
    </source>
</evidence>
<dbReference type="Proteomes" id="UP000050794">
    <property type="component" value="Unassembled WGS sequence"/>
</dbReference>
<dbReference type="PANTHER" id="PTHR10648:SF1">
    <property type="entry name" value="SERINE_THREONINE-PROTEIN PHOSPHATASE 4 REGULATORY SUBUNIT 1"/>
    <property type="match status" value="1"/>
</dbReference>
<reference evidence="4 5" key="2">
    <citation type="submission" date="2018-11" db="EMBL/GenBank/DDBJ databases">
        <authorList>
            <consortium name="Pathogen Informatics"/>
        </authorList>
    </citation>
    <scope>NUCLEOTIDE SEQUENCE [LARGE SCALE GENOMIC DNA]</scope>
</reference>
<keyword evidence="5" id="KW-1185">Reference proteome</keyword>
<dbReference type="Pfam" id="PF22956">
    <property type="entry name" value="VPS15-like_hel"/>
    <property type="match status" value="1"/>
</dbReference>
<dbReference type="Gene3D" id="1.25.10.10">
    <property type="entry name" value="Leucine-rich Repeat Variant"/>
    <property type="match status" value="2"/>
</dbReference>
<dbReference type="InterPro" id="IPR055231">
    <property type="entry name" value="2AA_helical"/>
</dbReference>
<evidence type="ECO:0000259" key="3">
    <source>
        <dbReference type="Pfam" id="PF22956"/>
    </source>
</evidence>